<proteinExistence type="predicted"/>
<evidence type="ECO:0000313" key="1">
    <source>
        <dbReference type="EMBL" id="KRR06788.1"/>
    </source>
</evidence>
<dbReference type="AlphaFoldDB" id="A0A0R3KQK3"/>
<keyword evidence="2" id="KW-1185">Reference proteome</keyword>
<comment type="caution">
    <text evidence="1">The sequence shown here is derived from an EMBL/GenBank/DDBJ whole genome shotgun (WGS) entry which is preliminary data.</text>
</comment>
<organism evidence="1 2">
    <name type="scientific">Bradyrhizobium valentinum</name>
    <dbReference type="NCBI Taxonomy" id="1518501"/>
    <lineage>
        <taxon>Bacteria</taxon>
        <taxon>Pseudomonadati</taxon>
        <taxon>Pseudomonadota</taxon>
        <taxon>Alphaproteobacteria</taxon>
        <taxon>Hyphomicrobiales</taxon>
        <taxon>Nitrobacteraceae</taxon>
        <taxon>Bradyrhizobium</taxon>
    </lineage>
</organism>
<dbReference type="OrthoDB" id="8242982at2"/>
<reference evidence="1 2" key="1">
    <citation type="submission" date="2014-03" db="EMBL/GenBank/DDBJ databases">
        <title>Bradyrhizobium valentinum sp. nov., isolated from effective nodules of Lupinus mariae-josephae, a lupine endemic of basic-lime soils in Eastern Spain.</title>
        <authorList>
            <person name="Duran D."/>
            <person name="Rey L."/>
            <person name="Navarro A."/>
            <person name="Busquets A."/>
            <person name="Imperial J."/>
            <person name="Ruiz-Argueso T."/>
        </authorList>
    </citation>
    <scope>NUCLEOTIDE SEQUENCE [LARGE SCALE GENOMIC DNA]</scope>
    <source>
        <strain evidence="1 2">LmjM3</strain>
    </source>
</reference>
<dbReference type="Proteomes" id="UP000051913">
    <property type="component" value="Unassembled WGS sequence"/>
</dbReference>
<accession>A0A0R3KQK3</accession>
<gene>
    <name evidence="1" type="ORF">CP49_38485</name>
</gene>
<dbReference type="EMBL" id="LLXX01000102">
    <property type="protein sequence ID" value="KRR06788.1"/>
    <property type="molecule type" value="Genomic_DNA"/>
</dbReference>
<name>A0A0R3KQK3_9BRAD</name>
<dbReference type="RefSeq" id="WP_057851217.1">
    <property type="nucleotide sequence ID" value="NZ_LLXX01000102.1"/>
</dbReference>
<evidence type="ECO:0000313" key="2">
    <source>
        <dbReference type="Proteomes" id="UP000051913"/>
    </source>
</evidence>
<protein>
    <submittedName>
        <fullName evidence="1">Uncharacterized protein</fullName>
    </submittedName>
</protein>
<sequence>MPKPNWLPTVVPYGADQTVYLVFDSFGASRSDCPEKQIERDDLETTISDLLTGQFNAPVCVMAFNTLEHWIEDVSNQVAEDIQARCDIDGVPVPEHVRDFVASHTGLWQAGC</sequence>